<dbReference type="InterPro" id="IPR010982">
    <property type="entry name" value="Lambda_DNA-bd_dom_sf"/>
</dbReference>
<evidence type="ECO:0000259" key="4">
    <source>
        <dbReference type="PROSITE" id="PS50932"/>
    </source>
</evidence>
<dbReference type="SUPFAM" id="SSF53822">
    <property type="entry name" value="Periplasmic binding protein-like I"/>
    <property type="match status" value="1"/>
</dbReference>
<keyword evidence="1" id="KW-0805">Transcription regulation</keyword>
<dbReference type="AlphaFoldDB" id="A0A1G9AGB5"/>
<reference evidence="6" key="1">
    <citation type="submission" date="2016-10" db="EMBL/GenBank/DDBJ databases">
        <authorList>
            <person name="Varghese N."/>
            <person name="Submissions S."/>
        </authorList>
    </citation>
    <scope>NUCLEOTIDE SEQUENCE [LARGE SCALE GENOMIC DNA]</scope>
    <source>
        <strain evidence="6">CGMCC 1.11012</strain>
    </source>
</reference>
<keyword evidence="2" id="KW-0238">DNA-binding</keyword>
<dbReference type="InterPro" id="IPR028082">
    <property type="entry name" value="Peripla_BP_I"/>
</dbReference>
<proteinExistence type="predicted"/>
<accession>A0A1G9AGB5</accession>
<dbReference type="Gene3D" id="3.40.50.2300">
    <property type="match status" value="2"/>
</dbReference>
<keyword evidence="3" id="KW-0804">Transcription</keyword>
<dbReference type="PANTHER" id="PTHR30146">
    <property type="entry name" value="LACI-RELATED TRANSCRIPTIONAL REPRESSOR"/>
    <property type="match status" value="1"/>
</dbReference>
<evidence type="ECO:0000256" key="1">
    <source>
        <dbReference type="ARBA" id="ARBA00023015"/>
    </source>
</evidence>
<name>A0A1G9AGB5_9BACL</name>
<keyword evidence="6" id="KW-1185">Reference proteome</keyword>
<dbReference type="CDD" id="cd06267">
    <property type="entry name" value="PBP1_LacI_sugar_binding-like"/>
    <property type="match status" value="1"/>
</dbReference>
<dbReference type="Gene3D" id="1.10.260.40">
    <property type="entry name" value="lambda repressor-like DNA-binding domains"/>
    <property type="match status" value="1"/>
</dbReference>
<dbReference type="SUPFAM" id="SSF47413">
    <property type="entry name" value="lambda repressor-like DNA-binding domains"/>
    <property type="match status" value="1"/>
</dbReference>
<dbReference type="RefSeq" id="WP_244157816.1">
    <property type="nucleotide sequence ID" value="NZ_CBCSKY010000038.1"/>
</dbReference>
<organism evidence="5 6">
    <name type="scientific">Paenibacillus typhae</name>
    <dbReference type="NCBI Taxonomy" id="1174501"/>
    <lineage>
        <taxon>Bacteria</taxon>
        <taxon>Bacillati</taxon>
        <taxon>Bacillota</taxon>
        <taxon>Bacilli</taxon>
        <taxon>Bacillales</taxon>
        <taxon>Paenibacillaceae</taxon>
        <taxon>Paenibacillus</taxon>
    </lineage>
</organism>
<dbReference type="CDD" id="cd01392">
    <property type="entry name" value="HTH_LacI"/>
    <property type="match status" value="1"/>
</dbReference>
<gene>
    <name evidence="5" type="ORF">SAMN05216192_13654</name>
</gene>
<dbReference type="GO" id="GO:0003700">
    <property type="term" value="F:DNA-binding transcription factor activity"/>
    <property type="evidence" value="ECO:0007669"/>
    <property type="project" value="TreeGrafter"/>
</dbReference>
<dbReference type="STRING" id="1174501.SAMN05216192_13654"/>
<dbReference type="PANTHER" id="PTHR30146:SF109">
    <property type="entry name" value="HTH-TYPE TRANSCRIPTIONAL REGULATOR GALS"/>
    <property type="match status" value="1"/>
</dbReference>
<dbReference type="PROSITE" id="PS50932">
    <property type="entry name" value="HTH_LACI_2"/>
    <property type="match status" value="1"/>
</dbReference>
<sequence>MDTYQVLVFWQKGGNMRSEDIARLAGVSRSTVSRVINNYSNVPEETRAKVLKVIEQHQYEPNSFARALAGKKTDTIGLFAISMNEKENTTRIYQNNYFAPFVDAVVDTANARGCYVLIHTVYSPDDFLKVKQAFLQKRIDGGIIVGTQKDIDIVREMVGLDSPLVLIDYDISEIMAEHLDRNHLAIVNSKDYEGTVEAIEHLIGLGHKEIGMICGRMNTYSGRERYMAYADTLKRHGLTPNEQFVLQGDFLKEKAYEEVKRLIASGSPLPTAFFSSNDDMAISAMEAFAEHGISVPEDISIAGFDDVQLAARIHPKLTSVRLPIYEMSKAAVEKVIELCDSQQPTFSTISFPARLVERDSCQPPKAT</sequence>
<evidence type="ECO:0000256" key="2">
    <source>
        <dbReference type="ARBA" id="ARBA00023125"/>
    </source>
</evidence>
<evidence type="ECO:0000313" key="5">
    <source>
        <dbReference type="EMBL" id="SDK26402.1"/>
    </source>
</evidence>
<evidence type="ECO:0000313" key="6">
    <source>
        <dbReference type="Proteomes" id="UP000199050"/>
    </source>
</evidence>
<dbReference type="InterPro" id="IPR046335">
    <property type="entry name" value="LacI/GalR-like_sensor"/>
</dbReference>
<dbReference type="Pfam" id="PF13377">
    <property type="entry name" value="Peripla_BP_3"/>
    <property type="match status" value="1"/>
</dbReference>
<dbReference type="SMART" id="SM00354">
    <property type="entry name" value="HTH_LACI"/>
    <property type="match status" value="1"/>
</dbReference>
<protein>
    <submittedName>
        <fullName evidence="5">Transcriptional regulator, LacI family</fullName>
    </submittedName>
</protein>
<feature type="domain" description="HTH lacI-type" evidence="4">
    <location>
        <begin position="16"/>
        <end position="70"/>
    </location>
</feature>
<dbReference type="Proteomes" id="UP000199050">
    <property type="component" value="Unassembled WGS sequence"/>
</dbReference>
<dbReference type="GO" id="GO:0000976">
    <property type="term" value="F:transcription cis-regulatory region binding"/>
    <property type="evidence" value="ECO:0007669"/>
    <property type="project" value="TreeGrafter"/>
</dbReference>
<dbReference type="EMBL" id="FNDX01000036">
    <property type="protein sequence ID" value="SDK26402.1"/>
    <property type="molecule type" value="Genomic_DNA"/>
</dbReference>
<dbReference type="Pfam" id="PF00356">
    <property type="entry name" value="LacI"/>
    <property type="match status" value="1"/>
</dbReference>
<evidence type="ECO:0000256" key="3">
    <source>
        <dbReference type="ARBA" id="ARBA00023163"/>
    </source>
</evidence>
<dbReference type="InterPro" id="IPR000843">
    <property type="entry name" value="HTH_LacI"/>
</dbReference>